<gene>
    <name evidence="10" type="primary">infB</name>
    <name evidence="15" type="ordered locus">Isop_1537</name>
</gene>
<evidence type="ECO:0000256" key="12">
    <source>
        <dbReference type="RuleBase" id="RU000645"/>
    </source>
</evidence>
<feature type="binding site" evidence="10">
    <location>
        <begin position="776"/>
        <end position="780"/>
    </location>
    <ligand>
        <name>GTP</name>
        <dbReference type="ChEBI" id="CHEBI:37565"/>
    </ligand>
</feature>
<dbReference type="InterPro" id="IPR000178">
    <property type="entry name" value="TF_IF2_bacterial-like"/>
</dbReference>
<protein>
    <recommendedName>
        <fullName evidence="3 10">Translation initiation factor IF-2</fullName>
    </recommendedName>
</protein>
<accession>E8QYY5</accession>
<feature type="compositionally biased region" description="Low complexity" evidence="13">
    <location>
        <begin position="213"/>
        <end position="232"/>
    </location>
</feature>
<dbReference type="SUPFAM" id="SSF50447">
    <property type="entry name" value="Translation proteins"/>
    <property type="match status" value="2"/>
</dbReference>
<dbReference type="Pfam" id="PF04760">
    <property type="entry name" value="IF2_N"/>
    <property type="match status" value="1"/>
</dbReference>
<feature type="domain" description="Tr-type G" evidence="14">
    <location>
        <begin position="720"/>
        <end position="890"/>
    </location>
</feature>
<dbReference type="InterPro" id="IPR004161">
    <property type="entry name" value="EFTu-like_2"/>
</dbReference>
<dbReference type="HAMAP" id="MF_00100_B">
    <property type="entry name" value="IF_2_B"/>
    <property type="match status" value="1"/>
</dbReference>
<feature type="compositionally biased region" description="Pro residues" evidence="13">
    <location>
        <begin position="143"/>
        <end position="159"/>
    </location>
</feature>
<dbReference type="GO" id="GO:0003924">
    <property type="term" value="F:GTPase activity"/>
    <property type="evidence" value="ECO:0007669"/>
    <property type="project" value="UniProtKB-UniRule"/>
</dbReference>
<keyword evidence="5 10" id="KW-0396">Initiation factor</keyword>
<dbReference type="InterPro" id="IPR006847">
    <property type="entry name" value="IF2_N"/>
</dbReference>
<dbReference type="FunFam" id="2.40.30.10:FF:000054">
    <property type="entry name" value="Translation initiation factor IF-2"/>
    <property type="match status" value="1"/>
</dbReference>
<dbReference type="FunFam" id="2.40.30.10:FF:000008">
    <property type="entry name" value="Translation initiation factor IF-2"/>
    <property type="match status" value="1"/>
</dbReference>
<dbReference type="Gene3D" id="3.40.50.300">
    <property type="entry name" value="P-loop containing nucleotide triphosphate hydrolases"/>
    <property type="match status" value="1"/>
</dbReference>
<dbReference type="GO" id="GO:0003743">
    <property type="term" value="F:translation initiation factor activity"/>
    <property type="evidence" value="ECO:0007669"/>
    <property type="project" value="UniProtKB-UniRule"/>
</dbReference>
<dbReference type="SUPFAM" id="SSF52156">
    <property type="entry name" value="Initiation factor IF2/eIF5b, domain 3"/>
    <property type="match status" value="1"/>
</dbReference>
<evidence type="ECO:0000256" key="2">
    <source>
        <dbReference type="ARBA" id="ARBA00007733"/>
    </source>
</evidence>
<feature type="region of interest" description="Disordered" evidence="13">
    <location>
        <begin position="613"/>
        <end position="635"/>
    </location>
</feature>
<comment type="caution">
    <text evidence="10">Lacks conserved residue(s) required for the propagation of feature annotation.</text>
</comment>
<dbReference type="Gene3D" id="3.40.50.10050">
    <property type="entry name" value="Translation initiation factor IF- 2, domain 3"/>
    <property type="match status" value="1"/>
</dbReference>
<keyword evidence="7 10" id="KW-0648">Protein biosynthesis</keyword>
<dbReference type="STRING" id="575540.Isop_1537"/>
<dbReference type="InterPro" id="IPR023115">
    <property type="entry name" value="TIF_IF2_dom3"/>
</dbReference>
<dbReference type="FunCoup" id="E8QYY5">
    <property type="interactions" value="545"/>
</dbReference>
<feature type="compositionally biased region" description="Low complexity" evidence="13">
    <location>
        <begin position="242"/>
        <end position="297"/>
    </location>
</feature>
<evidence type="ECO:0000259" key="14">
    <source>
        <dbReference type="PROSITE" id="PS51722"/>
    </source>
</evidence>
<evidence type="ECO:0000256" key="8">
    <source>
        <dbReference type="ARBA" id="ARBA00023134"/>
    </source>
</evidence>
<keyword evidence="16" id="KW-1185">Reference proteome</keyword>
<comment type="subcellular location">
    <subcellularLocation>
        <location evidence="1 10 12">Cytoplasm</location>
    </subcellularLocation>
</comment>
<feature type="binding site" evidence="10">
    <location>
        <begin position="830"/>
        <end position="833"/>
    </location>
    <ligand>
        <name>GTP</name>
        <dbReference type="ChEBI" id="CHEBI:37565"/>
    </ligand>
</feature>
<dbReference type="FunFam" id="3.40.50.10050:FF:000001">
    <property type="entry name" value="Translation initiation factor IF-2"/>
    <property type="match status" value="1"/>
</dbReference>
<evidence type="ECO:0000256" key="11">
    <source>
        <dbReference type="RuleBase" id="RU000644"/>
    </source>
</evidence>
<evidence type="ECO:0000256" key="4">
    <source>
        <dbReference type="ARBA" id="ARBA00022490"/>
    </source>
</evidence>
<dbReference type="CDD" id="cd03702">
    <property type="entry name" value="IF2_mtIF2_II"/>
    <property type="match status" value="1"/>
</dbReference>
<evidence type="ECO:0000256" key="6">
    <source>
        <dbReference type="ARBA" id="ARBA00022741"/>
    </source>
</evidence>
<dbReference type="HOGENOM" id="CLU_006301_5_1_0"/>
<dbReference type="NCBIfam" id="TIGR00231">
    <property type="entry name" value="small_GTP"/>
    <property type="match status" value="1"/>
</dbReference>
<dbReference type="Proteomes" id="UP000008631">
    <property type="component" value="Chromosome"/>
</dbReference>
<reference evidence="15 16" key="1">
    <citation type="journal article" date="2011" name="Stand. Genomic Sci.">
        <title>Complete genome sequence of Isosphaera pallida type strain (IS1B).</title>
        <authorList>
            <consortium name="US DOE Joint Genome Institute (JGI-PGF)"/>
            <person name="Goker M."/>
            <person name="Cleland D."/>
            <person name="Saunders E."/>
            <person name="Lapidus A."/>
            <person name="Nolan M."/>
            <person name="Lucas S."/>
            <person name="Hammon N."/>
            <person name="Deshpande S."/>
            <person name="Cheng J.F."/>
            <person name="Tapia R."/>
            <person name="Han C."/>
            <person name="Goodwin L."/>
            <person name="Pitluck S."/>
            <person name="Liolios K."/>
            <person name="Pagani I."/>
            <person name="Ivanova N."/>
            <person name="Mavromatis K."/>
            <person name="Pati A."/>
            <person name="Chen A."/>
            <person name="Palaniappan K."/>
            <person name="Land M."/>
            <person name="Hauser L."/>
            <person name="Chang Y.J."/>
            <person name="Jeffries C.D."/>
            <person name="Detter J.C."/>
            <person name="Beck B."/>
            <person name="Woyke T."/>
            <person name="Bristow J."/>
            <person name="Eisen J.A."/>
            <person name="Markowitz V."/>
            <person name="Hugenholtz P."/>
            <person name="Kyrpides N.C."/>
            <person name="Klenk H.P."/>
        </authorList>
    </citation>
    <scope>NUCLEOTIDE SEQUENCE [LARGE SCALE GENOMIC DNA]</scope>
    <source>
        <strain evidence="16">ATCC 43644 / DSM 9630 / IS1B</strain>
    </source>
</reference>
<evidence type="ECO:0000313" key="15">
    <source>
        <dbReference type="EMBL" id="ADV62122.1"/>
    </source>
</evidence>
<keyword evidence="6 10" id="KW-0547">Nucleotide-binding</keyword>
<dbReference type="InParanoid" id="E8QYY5"/>
<keyword evidence="8 10" id="KW-0342">GTP-binding</keyword>
<dbReference type="Gene3D" id="2.40.30.10">
    <property type="entry name" value="Translation factors"/>
    <property type="match status" value="2"/>
</dbReference>
<dbReference type="SUPFAM" id="SSF52540">
    <property type="entry name" value="P-loop containing nucleoside triphosphate hydrolases"/>
    <property type="match status" value="1"/>
</dbReference>
<dbReference type="FunFam" id="3.40.50.300:FF:000019">
    <property type="entry name" value="Translation initiation factor IF-2"/>
    <property type="match status" value="1"/>
</dbReference>
<dbReference type="Gene3D" id="1.10.10.2480">
    <property type="match status" value="1"/>
</dbReference>
<dbReference type="KEGG" id="ipa:Isop_1537"/>
<dbReference type="InterPro" id="IPR053905">
    <property type="entry name" value="EF-G-like_DII"/>
</dbReference>
<sequence length="1229" mass="130356">MTRHLLVSRRDFSTDAIGLASIRCVSASISIRRPPCFLEKSPLSIRIHELAKELGLKSPELVETIRQAKKAGALDEKVKESALAALDEDAVRKIRDWVRDAQSKPRSTASSRNAPSVAAPPMIKPPPLPKPTAADSPSLTSRPAPPKPSASKPPVPPSPATTRSAVAAVAPSGEVKAKPSTPSAPLASVEEKPSPAPTPSALPSPAVSVQVEAPLAASARPSSPLASSVSAPAVPPKPPASSTPASVVAEPVSSPSPVSTSSPASVPVKSSPAPISANLAVAPEPPVAVASESTSEPSTPPNAQATRMAAAPRPDLPAASGPSPAPAPAPPLSRSTPPPPPPSPTRSGGGPLSGHTGPHRGDAGGPRPPIQRSEPRPQGASPRIGSSSEPAPLRRPAPLVLPPPASASGAEGRRERDEGGRREGGRPLPSMAVPAPPIRREGPRSPQPEGKIVRPDRTFTPEQLRAMMQAGKLGEPGAALPRGGEPAPPRTDRNRPAASPPPSAARPVLTPRPSRGGTPNIPPLPFPPIPSAASALGLPTRRDPATTRKTSTSPGLVDDEEDRRKATAGGRLGSAADRASRRARRNERAADRRVTSPISAEVILKDDGSEELRNRGIRRHKSKSGRRDQIVARKSSAVVEPPVTLRSLSEATGIRASELMSKLFSKYSRMLTINDIIDDETAQLLALEFGVDLTIQRGKTAEEEFLEELKYESSEEDLQPRPPVITILGHVDHGKTSLLDKISGRNVVASESGGITQHIGAFQVEDHQGRKITFVDTPGHEAFTAMRERGAMVTDIAVLVVAADDGVMPQTIEAINHAKAAKVPIVVALNKCDLPNINIEKIYGELSQHELVPEAWGGEVPVVRTSALTGEGIPDLLETLGIVAELHELKADPKRPAMGTCLEASMSGDRGVVCNVLVQEGTLRVGAPVVCGQAYGNVRAMFDSKGRSLTEAPPSTPVAIYGLDTVPMAGERFLVTPSINKAREIAESRRAVSRDDVVFERPKIDLENLGDLMTRGQIESLNLILKADVQGSLEAITKELGKLENTEIPIRILHRGVGAVTESDVSLAVASKAMIVAFRVDREDRAVSLAESKGIAIQRYDVIYKVTDDIKDALERKFKADIKEVQLGRAAVLQVFKISKVGTVAGCMITKGIIERSARVRVLREGKQIYEGTIEALKRFKDDVREVREGFECGIKIANYDDLKVDDIIEAYRIEEVRRSIQDVQKTAS</sequence>
<dbReference type="InterPro" id="IPR009000">
    <property type="entry name" value="Transl_B-barrel_sf"/>
</dbReference>
<name>E8QYY5_ISOPI</name>
<dbReference type="InterPro" id="IPR000795">
    <property type="entry name" value="T_Tr_GTP-bd_dom"/>
</dbReference>
<evidence type="ECO:0000256" key="7">
    <source>
        <dbReference type="ARBA" id="ARBA00022917"/>
    </source>
</evidence>
<proteinExistence type="inferred from homology"/>
<feature type="region of interest" description="Disordered" evidence="13">
    <location>
        <begin position="99"/>
        <end position="595"/>
    </location>
</feature>
<feature type="compositionally biased region" description="Basic residues" evidence="13">
    <location>
        <begin position="615"/>
        <end position="624"/>
    </location>
</feature>
<dbReference type="EMBL" id="CP002353">
    <property type="protein sequence ID" value="ADV62122.1"/>
    <property type="molecule type" value="Genomic_DNA"/>
</dbReference>
<feature type="compositionally biased region" description="Basic and acidic residues" evidence="13">
    <location>
        <begin position="411"/>
        <end position="425"/>
    </location>
</feature>
<dbReference type="GO" id="GO:0005525">
    <property type="term" value="F:GTP binding"/>
    <property type="evidence" value="ECO:0007669"/>
    <property type="project" value="UniProtKB-KW"/>
</dbReference>
<dbReference type="PROSITE" id="PS01176">
    <property type="entry name" value="IF2"/>
    <property type="match status" value="1"/>
</dbReference>
<dbReference type="InterPro" id="IPR036925">
    <property type="entry name" value="TIF_IF2_dom3_sf"/>
</dbReference>
<dbReference type="GO" id="GO:0005829">
    <property type="term" value="C:cytosol"/>
    <property type="evidence" value="ECO:0007669"/>
    <property type="project" value="TreeGrafter"/>
</dbReference>
<evidence type="ECO:0000256" key="1">
    <source>
        <dbReference type="ARBA" id="ARBA00004496"/>
    </source>
</evidence>
<dbReference type="PANTHER" id="PTHR43381:SF5">
    <property type="entry name" value="TR-TYPE G DOMAIN-CONTAINING PROTEIN"/>
    <property type="match status" value="1"/>
</dbReference>
<evidence type="ECO:0000256" key="5">
    <source>
        <dbReference type="ARBA" id="ARBA00022540"/>
    </source>
</evidence>
<dbReference type="Pfam" id="PF00009">
    <property type="entry name" value="GTP_EFTU"/>
    <property type="match status" value="1"/>
</dbReference>
<organism evidence="15 16">
    <name type="scientific">Isosphaera pallida (strain ATCC 43644 / DSM 9630 / IS1B)</name>
    <dbReference type="NCBI Taxonomy" id="575540"/>
    <lineage>
        <taxon>Bacteria</taxon>
        <taxon>Pseudomonadati</taxon>
        <taxon>Planctomycetota</taxon>
        <taxon>Planctomycetia</taxon>
        <taxon>Isosphaerales</taxon>
        <taxon>Isosphaeraceae</taxon>
        <taxon>Isosphaera</taxon>
    </lineage>
</organism>
<dbReference type="Pfam" id="PF22042">
    <property type="entry name" value="EF-G_D2"/>
    <property type="match status" value="1"/>
</dbReference>
<evidence type="ECO:0000256" key="9">
    <source>
        <dbReference type="ARBA" id="ARBA00025162"/>
    </source>
</evidence>
<dbReference type="Pfam" id="PF11987">
    <property type="entry name" value="IF-2"/>
    <property type="match status" value="1"/>
</dbReference>
<dbReference type="PANTHER" id="PTHR43381">
    <property type="entry name" value="TRANSLATION INITIATION FACTOR IF-2-RELATED"/>
    <property type="match status" value="1"/>
</dbReference>
<comment type="similarity">
    <text evidence="2 10 11">Belongs to the TRAFAC class translation factor GTPase superfamily. Classic translation factor GTPase family. IF-2 subfamily.</text>
</comment>
<evidence type="ECO:0000256" key="3">
    <source>
        <dbReference type="ARBA" id="ARBA00020675"/>
    </source>
</evidence>
<dbReference type="Pfam" id="PF03144">
    <property type="entry name" value="GTP_EFTU_D2"/>
    <property type="match status" value="1"/>
</dbReference>
<feature type="compositionally biased region" description="Pro residues" evidence="13">
    <location>
        <begin position="393"/>
        <end position="405"/>
    </location>
</feature>
<feature type="compositionally biased region" description="Pro residues" evidence="13">
    <location>
        <begin position="520"/>
        <end position="530"/>
    </location>
</feature>
<dbReference type="PROSITE" id="PS51722">
    <property type="entry name" value="G_TR_2"/>
    <property type="match status" value="1"/>
</dbReference>
<evidence type="ECO:0000256" key="13">
    <source>
        <dbReference type="SAM" id="MobiDB-lite"/>
    </source>
</evidence>
<feature type="compositionally biased region" description="Polar residues" evidence="13">
    <location>
        <begin position="104"/>
        <end position="114"/>
    </location>
</feature>
<dbReference type="InterPro" id="IPR015760">
    <property type="entry name" value="TIF_IF2"/>
</dbReference>
<feature type="binding site" evidence="10">
    <location>
        <begin position="729"/>
        <end position="736"/>
    </location>
    <ligand>
        <name>GTP</name>
        <dbReference type="ChEBI" id="CHEBI:37565"/>
    </ligand>
</feature>
<dbReference type="InterPro" id="IPR027417">
    <property type="entry name" value="P-loop_NTPase"/>
</dbReference>
<dbReference type="NCBIfam" id="TIGR00487">
    <property type="entry name" value="IF-2"/>
    <property type="match status" value="1"/>
</dbReference>
<dbReference type="eggNOG" id="COG0532">
    <property type="taxonomic scope" value="Bacteria"/>
</dbReference>
<keyword evidence="4 10" id="KW-0963">Cytoplasm</keyword>
<evidence type="ECO:0000256" key="10">
    <source>
        <dbReference type="HAMAP-Rule" id="MF_00100"/>
    </source>
</evidence>
<feature type="compositionally biased region" description="Pro residues" evidence="13">
    <location>
        <begin position="323"/>
        <end position="344"/>
    </location>
</feature>
<dbReference type="AlphaFoldDB" id="E8QYY5"/>
<dbReference type="eggNOG" id="COG3266">
    <property type="taxonomic scope" value="Bacteria"/>
</dbReference>
<evidence type="ECO:0000313" key="16">
    <source>
        <dbReference type="Proteomes" id="UP000008631"/>
    </source>
</evidence>
<dbReference type="CDD" id="cd03692">
    <property type="entry name" value="mtIF2_IVc"/>
    <property type="match status" value="1"/>
</dbReference>
<dbReference type="InterPro" id="IPR005225">
    <property type="entry name" value="Small_GTP-bd"/>
</dbReference>
<dbReference type="InterPro" id="IPR044145">
    <property type="entry name" value="IF2_II"/>
</dbReference>
<dbReference type="CDD" id="cd01887">
    <property type="entry name" value="IF2_eIF5B"/>
    <property type="match status" value="1"/>
</dbReference>
<comment type="function">
    <text evidence="9 10 11">One of the essential components for the initiation of protein synthesis. Protects formylmethionyl-tRNA from spontaneous hydrolysis and promotes its binding to the 30S ribosomal subunits. Also involved in the hydrolysis of GTP during the formation of the 70S ribosomal complex.</text>
</comment>